<proteinExistence type="predicted"/>
<protein>
    <submittedName>
        <fullName evidence="2">Uncharacterized protein</fullName>
    </submittedName>
</protein>
<accession>A0A2L2SNR4</accession>
<reference evidence="3" key="1">
    <citation type="submission" date="2014-10" db="EMBL/GenBank/DDBJ databases">
        <authorList>
            <person name="King R."/>
        </authorList>
    </citation>
    <scope>NUCLEOTIDE SEQUENCE [LARGE SCALE GENOMIC DNA]</scope>
    <source>
        <strain evidence="3">A3/5</strain>
    </source>
</reference>
<feature type="region of interest" description="Disordered" evidence="1">
    <location>
        <begin position="71"/>
        <end position="105"/>
    </location>
</feature>
<feature type="compositionally biased region" description="Polar residues" evidence="1">
    <location>
        <begin position="93"/>
        <end position="105"/>
    </location>
</feature>
<evidence type="ECO:0000256" key="1">
    <source>
        <dbReference type="SAM" id="MobiDB-lite"/>
    </source>
</evidence>
<organism evidence="2 3">
    <name type="scientific">Fusarium venenatum</name>
    <dbReference type="NCBI Taxonomy" id="56646"/>
    <lineage>
        <taxon>Eukaryota</taxon>
        <taxon>Fungi</taxon>
        <taxon>Dikarya</taxon>
        <taxon>Ascomycota</taxon>
        <taxon>Pezizomycotina</taxon>
        <taxon>Sordariomycetes</taxon>
        <taxon>Hypocreomycetidae</taxon>
        <taxon>Hypocreales</taxon>
        <taxon>Nectriaceae</taxon>
        <taxon>Fusarium</taxon>
    </lineage>
</organism>
<evidence type="ECO:0000313" key="2">
    <source>
        <dbReference type="EMBL" id="CEI39256.1"/>
    </source>
</evidence>
<dbReference type="AlphaFoldDB" id="A0A2L2SNR4"/>
<keyword evidence="3" id="KW-1185">Reference proteome</keyword>
<sequence>MSRVIVGWFVGGEKNTGMNKGQMRQGKKGKEYAGWGQSMALAFCSGRSKETCEGKARLGFAPLISKIDALKTQNARSEPRKDKSGWGRALSQRPPSTAIPTVRAQ</sequence>
<dbReference type="EMBL" id="LN649232">
    <property type="protein sequence ID" value="CEI39256.1"/>
    <property type="molecule type" value="Genomic_DNA"/>
</dbReference>
<evidence type="ECO:0000313" key="3">
    <source>
        <dbReference type="Proteomes" id="UP000245910"/>
    </source>
</evidence>
<name>A0A2L2SNR4_9HYPO</name>
<dbReference type="Proteomes" id="UP000245910">
    <property type="component" value="Chromosome IIII"/>
</dbReference>